<feature type="region of interest" description="Disordered" evidence="10">
    <location>
        <begin position="1357"/>
        <end position="1553"/>
    </location>
</feature>
<feature type="compositionally biased region" description="Basic and acidic residues" evidence="10">
    <location>
        <begin position="619"/>
        <end position="643"/>
    </location>
</feature>
<reference evidence="15" key="1">
    <citation type="submission" date="2016-03" db="UniProtKB">
        <authorList>
            <consortium name="WormBaseParasite"/>
        </authorList>
    </citation>
    <scope>IDENTIFICATION</scope>
</reference>
<evidence type="ECO:0000259" key="12">
    <source>
        <dbReference type="PROSITE" id="PS50917"/>
    </source>
</evidence>
<feature type="compositionally biased region" description="Low complexity" evidence="10">
    <location>
        <begin position="1462"/>
        <end position="1471"/>
    </location>
</feature>
<feature type="region of interest" description="Disordered" evidence="10">
    <location>
        <begin position="1802"/>
        <end position="1829"/>
    </location>
</feature>
<evidence type="ECO:0000256" key="4">
    <source>
        <dbReference type="ARBA" id="ARBA00022884"/>
    </source>
</evidence>
<keyword evidence="14" id="KW-1185">Reference proteome</keyword>
<keyword evidence="7" id="KW-0804">Transcription</keyword>
<feature type="compositionally biased region" description="Low complexity" evidence="10">
    <location>
        <begin position="798"/>
        <end position="817"/>
    </location>
</feature>
<protein>
    <submittedName>
        <fullName evidence="15">RRM domain-containing protein</fullName>
    </submittedName>
</protein>
<feature type="compositionally biased region" description="Low complexity" evidence="10">
    <location>
        <begin position="1511"/>
        <end position="1526"/>
    </location>
</feature>
<feature type="compositionally biased region" description="Low complexity" evidence="10">
    <location>
        <begin position="497"/>
        <end position="514"/>
    </location>
</feature>
<feature type="compositionally biased region" description="Basic and acidic residues" evidence="10">
    <location>
        <begin position="82"/>
        <end position="92"/>
    </location>
</feature>
<evidence type="ECO:0000313" key="13">
    <source>
        <dbReference type="EMBL" id="VDN96181.1"/>
    </source>
</evidence>
<gene>
    <name evidence="13" type="ORF">HNAJ_LOCUS322</name>
</gene>
<feature type="compositionally biased region" description="Basic residues" evidence="10">
    <location>
        <begin position="1443"/>
        <end position="1456"/>
    </location>
</feature>
<keyword evidence="6" id="KW-0175">Coiled coil</keyword>
<dbReference type="OrthoDB" id="6407164at2759"/>
<feature type="compositionally biased region" description="Polar residues" evidence="10">
    <location>
        <begin position="667"/>
        <end position="694"/>
    </location>
</feature>
<evidence type="ECO:0000256" key="1">
    <source>
        <dbReference type="ARBA" id="ARBA00004123"/>
    </source>
</evidence>
<dbReference type="InterPro" id="IPR035979">
    <property type="entry name" value="RBD_domain_sf"/>
</dbReference>
<feature type="compositionally biased region" description="Low complexity" evidence="10">
    <location>
        <begin position="1480"/>
        <end position="1498"/>
    </location>
</feature>
<dbReference type="Gene3D" id="2.40.290.10">
    <property type="match status" value="1"/>
</dbReference>
<dbReference type="CDD" id="cd00590">
    <property type="entry name" value="RRM_SF"/>
    <property type="match status" value="1"/>
</dbReference>
<dbReference type="Pfam" id="PF00076">
    <property type="entry name" value="RRM_1"/>
    <property type="match status" value="3"/>
</dbReference>
<feature type="compositionally biased region" description="Basic and acidic residues" evidence="10">
    <location>
        <begin position="544"/>
        <end position="555"/>
    </location>
</feature>
<dbReference type="SUPFAM" id="SSF54928">
    <property type="entry name" value="RNA-binding domain, RBD"/>
    <property type="match status" value="2"/>
</dbReference>
<keyword evidence="5" id="KW-0805">Transcription regulation</keyword>
<feature type="compositionally biased region" description="Polar residues" evidence="10">
    <location>
        <begin position="2159"/>
        <end position="2172"/>
    </location>
</feature>
<feature type="region of interest" description="Disordered" evidence="10">
    <location>
        <begin position="544"/>
        <end position="582"/>
    </location>
</feature>
<feature type="compositionally biased region" description="Basic residues" evidence="10">
    <location>
        <begin position="1306"/>
        <end position="1315"/>
    </location>
</feature>
<feature type="compositionally biased region" description="Polar residues" evidence="10">
    <location>
        <begin position="820"/>
        <end position="835"/>
    </location>
</feature>
<feature type="compositionally biased region" description="Pro residues" evidence="10">
    <location>
        <begin position="841"/>
        <end position="853"/>
    </location>
</feature>
<dbReference type="EMBL" id="UZAE01000075">
    <property type="protein sequence ID" value="VDN96181.1"/>
    <property type="molecule type" value="Genomic_DNA"/>
</dbReference>
<evidence type="ECO:0000256" key="5">
    <source>
        <dbReference type="ARBA" id="ARBA00023015"/>
    </source>
</evidence>
<feature type="compositionally biased region" description="Polar residues" evidence="10">
    <location>
        <begin position="1173"/>
        <end position="1182"/>
    </location>
</feature>
<evidence type="ECO:0000256" key="7">
    <source>
        <dbReference type="ARBA" id="ARBA00023163"/>
    </source>
</evidence>
<dbReference type="PROSITE" id="PS50917">
    <property type="entry name" value="SPOC"/>
    <property type="match status" value="1"/>
</dbReference>
<evidence type="ECO:0000256" key="6">
    <source>
        <dbReference type="ARBA" id="ARBA00023054"/>
    </source>
</evidence>
<feature type="compositionally biased region" description="Basic and acidic residues" evidence="10">
    <location>
        <begin position="654"/>
        <end position="666"/>
    </location>
</feature>
<dbReference type="Proteomes" id="UP000278807">
    <property type="component" value="Unassembled WGS sequence"/>
</dbReference>
<dbReference type="GO" id="GO:0003723">
    <property type="term" value="F:RNA binding"/>
    <property type="evidence" value="ECO:0007669"/>
    <property type="project" value="UniProtKB-UniRule"/>
</dbReference>
<dbReference type="SUPFAM" id="SSF100939">
    <property type="entry name" value="SPOC domain-like"/>
    <property type="match status" value="1"/>
</dbReference>
<name>A0A0R3T0H8_RODNA</name>
<evidence type="ECO:0000256" key="3">
    <source>
        <dbReference type="ARBA" id="ARBA00022553"/>
    </source>
</evidence>
<dbReference type="FunFam" id="2.40.290.10:FF:000002">
    <property type="entry name" value="Spen family transcriptional repressor"/>
    <property type="match status" value="1"/>
</dbReference>
<comment type="similarity">
    <text evidence="2">Belongs to the RRM Spen family.</text>
</comment>
<feature type="compositionally biased region" description="Basic and acidic residues" evidence="10">
    <location>
        <begin position="1365"/>
        <end position="1375"/>
    </location>
</feature>
<evidence type="ECO:0000256" key="8">
    <source>
        <dbReference type="ARBA" id="ARBA00023242"/>
    </source>
</evidence>
<feature type="compositionally biased region" description="Basic and acidic residues" evidence="10">
    <location>
        <begin position="134"/>
        <end position="143"/>
    </location>
</feature>
<feature type="compositionally biased region" description="Low complexity" evidence="10">
    <location>
        <begin position="105"/>
        <end position="116"/>
    </location>
</feature>
<accession>A0A0R3T0H8</accession>
<dbReference type="InterPro" id="IPR012921">
    <property type="entry name" value="SPOC_C"/>
</dbReference>
<sequence length="2375" mass="259947">MKSITRFVWLSNLPTSVSEDELRGVLNSYGKIQCIKLVNDGAMVTFVDSRSASKAIESGIKLHKIPLKLQYCESADTLLNEQKSDQRSDSVADSKSVAGEIDTESTSSSCSSHSSSRFMTNKKSYSPIKRDHRKCNGELDSRSSKSGSNQREGGLRGLKITHLSLRSSDSNLREGLFHEYKKHGKITSLVIRGSGSSRYAHITFKLCEDAEKACEHSRDKVFFGVSVHAELVEGLDIEDPDLCPPEHALDEYHPKATKTLFVGNLCSVTITQDELMRVFRDYGEIIEIDIKMQTNQPGTSYAFVQFTDIKSVVRALSDQERVTVDGKPVKLGFGKSQPCSVVWLDNLSPNVTENFLSRQFGRYGRLKDIALDMKLGRALLYFDAAEAAQRALNETRNRSLLGKKVQIDFASVECQVAFIEKSQPRENLFGKYGDRWRELLEACIPGGGGGLAGYLEEGRGLQKLRHKEIAALLGLANSSSRLNKSYGYSRSSHHCSSRNVSPSRSSVYSRSSPSRDFNNVSISGFRGSGSGNGLLSSLIGLPSYKHESSSRDRSKYVQSRKSVAPTTYDCPRGMSNGGGSYQHSVGYNSVEISPHRQLPSWSSSRRSQYAASTCSDSSSVERKPESLKRDVSHFHKHTSEHQRSSNRRKSSHRVSSERHRHSREDPTSPQMVSSSRRYLRESTGSTPESNQPPKSSMDAESGDSHIPSSKNNRTKLPEPKTPLTSESNGDTLSKLHRERYELLMKLNQLSTKKKTEVVSSTQHGYDGMEPGTNGPTLLLESDPIQVPPKTIDGGADFPVSGSVGSAGQSSSSDPGDAIFSPNSSLIPPDRTSSPIIATLSGPPPPPPPPPPPLTNRLASGVVPSPGVPNHSPNQTTFDSIPHVSPSQSNTGTSFDDETLIRNSPTFQLSLPPFSSYSIAKQPLDSDSEQTGLESYLTSTSIDERIRQLDEQFKTRPHVDYSRFRIRRRSDIPSTNTGCSSSIQSVASSAVDVKKSPFHLLHLSSPDANTLGTSETRFTNVPRRTDTSEFIKNMLSSTGRSSKTATIIDPPPITNHPSLSHITPLSVPVSILDKTLLSPITAAPSVRVDLKPSTPRSLLSPIYSASSIQSIPPSSCKFPEKIKSGSKKGILRSEKGSPSVHAANMQIPEIASPPSSIRPSLNDVPYTGTKRKPNTSIASNISPKSPKLSVLAESLSINEKVDESNGVSSPPPPPLLSKPVERSTSPLKSKKAREGQFTQQPRRQLISPPTTPFERNKLHFKKLPKSEKVAEKEQKSTSTSAPPLKSVISPHNESGNRIKGGEDSSVRSKKKLRRKRQESDEFAWKPHGGGGSISSEFLKTDDLTDGVSQYETMYDKIKRRGNKCTSNEKFESKPEALKSLLKSRKHKVGNGGDLESQSTKPPHLTPESLESSSHRSSKKSRLKRPDSEGGSSSDSDSRQILPPTKRKRFTPVSRKRRRSEEMAATPTKSKTAATKKRVRKAVTVYSSNESANESDSNGSVFFHESHRRRSGRSISSSTTSTPQISRSCSPLESVEKSDIKEEEEEHLPLLEKQITSDQEVIEEITPFVEQEMEREQLLCENEENGIPDVEPKIEVTETQEEREIEVELTEEIVTTEKQFKEPEISVLRSPSSHRSCVGSDLIFTSPLVKPTTATTSSDDFSEESGLALPSSAATVKDDGDVAKMTEVSEEVKTSPLSSVQQPVTLLTPVSVLSTSSTNQHIALVVNTLGPNSADVSSQPTFVWAPSSLTLVSGGQQHTQLIINPTAAATQLVQQAPVVENKPPSEVVPVKSSNVGDYGQHLIEHSRDEPSHSTSSQEENGRRGGSRKSAIYQKTLSRPVSSEINTHFLPSTSTTADTVSIDPYEPNFDESESEVIPLPPYRKDTVTEVINSVIHGEFEQNDYVQRLSISSRISSANNSSLPPTPEGIIQEAPKAEICSRLSLTSGSSNITTTPNDIKLEAPNTEICSTQLSLAPSSSVVNAISKGVKPESPNIDVCLAPSGQAEVLASSRHISAPSPLTNHLTEVTQLACFSDDRSSVLLSNRGGGVQSPVGSIMKKPVVSQVHHHQHIQAQTLIESSQQQVDDHHPPQSVPPPPQNFLDPLQVLTLMTPSLPPTSGESAAAVVAQQISPQVQPQLQDIAASFLLSIIERQAQQQQQRQSEPSFLDTTPTQLHSAVPPPNSDLPLLNRYMSLNENYLLLEPRFLENKFSLLWRGCMSLKNDRVSVRLLYLAGNQDIILSCLNVLTGGEDPPGVPGVLRIAQRMRLESTQLEGVQRKLREPSNYCMCLALASSSMHNLVAERNDMLQQIVSLQNMISYLQEKSAAGIISCPSGHENPYVMHMFPPCDFTTSQLRFLSTDLQQTLLHAGLPYMLIIVV</sequence>
<feature type="region of interest" description="Disordered" evidence="10">
    <location>
        <begin position="1147"/>
        <end position="1184"/>
    </location>
</feature>
<dbReference type="PROSITE" id="PS50102">
    <property type="entry name" value="RRM"/>
    <property type="match status" value="3"/>
</dbReference>
<evidence type="ECO:0000259" key="11">
    <source>
        <dbReference type="PROSITE" id="PS50102"/>
    </source>
</evidence>
<feature type="region of interest" description="Disordered" evidence="10">
    <location>
        <begin position="487"/>
        <end position="514"/>
    </location>
</feature>
<feature type="compositionally biased region" description="Basic and acidic residues" evidence="10">
    <location>
        <begin position="1293"/>
        <end position="1305"/>
    </location>
</feature>
<keyword evidence="3" id="KW-0597">Phosphoprotein</keyword>
<evidence type="ECO:0000256" key="10">
    <source>
        <dbReference type="SAM" id="MobiDB-lite"/>
    </source>
</evidence>
<dbReference type="SMART" id="SM00360">
    <property type="entry name" value="RRM"/>
    <property type="match status" value="4"/>
</dbReference>
<organism evidence="15">
    <name type="scientific">Rodentolepis nana</name>
    <name type="common">Dwarf tapeworm</name>
    <name type="synonym">Hymenolepis nana</name>
    <dbReference type="NCBI Taxonomy" id="102285"/>
    <lineage>
        <taxon>Eukaryota</taxon>
        <taxon>Metazoa</taxon>
        <taxon>Spiralia</taxon>
        <taxon>Lophotrochozoa</taxon>
        <taxon>Platyhelminthes</taxon>
        <taxon>Cestoda</taxon>
        <taxon>Eucestoda</taxon>
        <taxon>Cyclophyllidea</taxon>
        <taxon>Hymenolepididae</taxon>
        <taxon>Rodentolepis</taxon>
    </lineage>
</organism>
<dbReference type="InterPro" id="IPR012677">
    <property type="entry name" value="Nucleotide-bd_a/b_plait_sf"/>
</dbReference>
<feature type="region of interest" description="Disordered" evidence="10">
    <location>
        <begin position="612"/>
        <end position="733"/>
    </location>
</feature>
<keyword evidence="4 9" id="KW-0694">RNA-binding</keyword>
<dbReference type="PANTHER" id="PTHR23189">
    <property type="entry name" value="RNA RECOGNITION MOTIF-CONTAINING"/>
    <property type="match status" value="1"/>
</dbReference>
<dbReference type="Gene3D" id="3.30.70.330">
    <property type="match status" value="4"/>
</dbReference>
<reference evidence="13 14" key="2">
    <citation type="submission" date="2018-11" db="EMBL/GenBank/DDBJ databases">
        <authorList>
            <consortium name="Pathogen Informatics"/>
        </authorList>
    </citation>
    <scope>NUCLEOTIDE SEQUENCE [LARGE SCALE GENOMIC DNA]</scope>
</reference>
<evidence type="ECO:0000256" key="2">
    <source>
        <dbReference type="ARBA" id="ARBA00005387"/>
    </source>
</evidence>
<dbReference type="Pfam" id="PF07744">
    <property type="entry name" value="SPOC"/>
    <property type="match status" value="1"/>
</dbReference>
<feature type="region of interest" description="Disordered" evidence="10">
    <location>
        <begin position="82"/>
        <end position="155"/>
    </location>
</feature>
<evidence type="ECO:0000313" key="14">
    <source>
        <dbReference type="Proteomes" id="UP000278807"/>
    </source>
</evidence>
<feature type="domain" description="RRM" evidence="11">
    <location>
        <begin position="340"/>
        <end position="412"/>
    </location>
</feature>
<dbReference type="InterPro" id="IPR010912">
    <property type="entry name" value="SPOC_met"/>
</dbReference>
<feature type="compositionally biased region" description="Polar residues" evidence="10">
    <location>
        <begin position="870"/>
        <end position="893"/>
    </location>
</feature>
<dbReference type="GO" id="GO:0005634">
    <property type="term" value="C:nucleus"/>
    <property type="evidence" value="ECO:0007669"/>
    <property type="project" value="UniProtKB-SubCell"/>
</dbReference>
<feature type="domain" description="RRM" evidence="11">
    <location>
        <begin position="6"/>
        <end position="74"/>
    </location>
</feature>
<proteinExistence type="inferred from homology"/>
<dbReference type="WBParaSite" id="HNAJ_0000032101-mRNA-1">
    <property type="protein sequence ID" value="HNAJ_0000032101-mRNA-1"/>
    <property type="gene ID" value="HNAJ_0000032101"/>
</dbReference>
<evidence type="ECO:0000313" key="15">
    <source>
        <dbReference type="WBParaSite" id="HNAJ_0000032101-mRNA-1"/>
    </source>
</evidence>
<evidence type="ECO:0000256" key="9">
    <source>
        <dbReference type="PROSITE-ProRule" id="PRU00176"/>
    </source>
</evidence>
<feature type="compositionally biased region" description="Polar residues" evidence="10">
    <location>
        <begin position="556"/>
        <end position="565"/>
    </location>
</feature>
<keyword evidence="8" id="KW-0539">Nucleus</keyword>
<dbReference type="InterPro" id="IPR016194">
    <property type="entry name" value="SPOC-like_C_dom_sf"/>
</dbReference>
<comment type="subcellular location">
    <subcellularLocation>
        <location evidence="1">Nucleus</location>
    </subcellularLocation>
</comment>
<feature type="region of interest" description="Disordered" evidence="10">
    <location>
        <begin position="2075"/>
        <end position="2095"/>
    </location>
</feature>
<feature type="region of interest" description="Disordered" evidence="10">
    <location>
        <begin position="2154"/>
        <end position="2179"/>
    </location>
</feature>
<dbReference type="CDD" id="cd21543">
    <property type="entry name" value="SPOC_SHARP"/>
    <property type="match status" value="1"/>
</dbReference>
<feature type="region of interest" description="Disordered" evidence="10">
    <location>
        <begin position="1199"/>
        <end position="1345"/>
    </location>
</feature>
<feature type="region of interest" description="Disordered" evidence="10">
    <location>
        <begin position="751"/>
        <end position="895"/>
    </location>
</feature>
<dbReference type="STRING" id="102285.A0A0R3T0H8"/>
<dbReference type="InterPro" id="IPR000504">
    <property type="entry name" value="RRM_dom"/>
</dbReference>
<feature type="compositionally biased region" description="Polar residues" evidence="10">
    <location>
        <begin position="722"/>
        <end position="731"/>
    </location>
</feature>
<feature type="domain" description="RRM" evidence="11">
    <location>
        <begin position="258"/>
        <end position="336"/>
    </location>
</feature>
<feature type="domain" description="SPOC" evidence="12">
    <location>
        <begin position="2200"/>
        <end position="2375"/>
    </location>
</feature>
<feature type="compositionally biased region" description="Basic and acidic residues" evidence="10">
    <location>
        <begin position="1263"/>
        <end position="1274"/>
    </location>
</feature>